<sequence>MSKFKSVLGEEVCGAIGLFLSQKFGFDNVTPEMVKLFSMGIDYGQEAVLAKLHEQQEPEWWAIHMKDRTFATNNKDEAKAYAEVKEKWAPLVTPLYTHPMPALEQEPIGYLHANEISFLSAKGITAEQAQADDYNIPLYTHPAPNPKVFSLTIPEAEAYIKQLESENDAKYVAFGADAYYHSCKELELWQQERLNKGLDEGPQGTLMGWMNWAQEFMDSFHVPASVTRLQSEVEQMTLMLENKEWADHTGQSELGSRLEFAISALLNELHEAKELTFESSNIAKLSLSIDTKEVQALLQSYIDSLKDWQLVPKHPDRDTLRKMFYEIFGMDGIEEEYLAARYRNMLASFPKYSAGKS</sequence>
<dbReference type="Proteomes" id="UP000189369">
    <property type="component" value="Chromosome"/>
</dbReference>
<dbReference type="STRING" id="643674.PAEH1_01285"/>
<organism evidence="1 2">
    <name type="scientific">Paenalcaligenes hominis</name>
    <dbReference type="NCBI Taxonomy" id="643674"/>
    <lineage>
        <taxon>Bacteria</taxon>
        <taxon>Pseudomonadati</taxon>
        <taxon>Pseudomonadota</taxon>
        <taxon>Betaproteobacteria</taxon>
        <taxon>Burkholderiales</taxon>
        <taxon>Alcaligenaceae</taxon>
        <taxon>Paenalcaligenes</taxon>
    </lineage>
</organism>
<dbReference type="KEGG" id="phn:PAEH1_01285"/>
<dbReference type="EMBL" id="CP019697">
    <property type="protein sequence ID" value="AQS50516.1"/>
    <property type="molecule type" value="Genomic_DNA"/>
</dbReference>
<accession>A0A1U9JXP1</accession>
<evidence type="ECO:0000313" key="1">
    <source>
        <dbReference type="EMBL" id="AQS50516.1"/>
    </source>
</evidence>
<dbReference type="AlphaFoldDB" id="A0A1U9JXP1"/>
<reference evidence="1 2" key="1">
    <citation type="submission" date="2017-01" db="EMBL/GenBank/DDBJ databases">
        <title>Complete Genome Sequence of Paenalcaligenes hominis, Isolated from a paraplegic Patient with neurogenic bladder.</title>
        <authorList>
            <person name="Mukhopadhyay R."/>
            <person name="Joaquin J."/>
            <person name="Hogue R."/>
            <person name="Kilaru A."/>
            <person name="Jospin G."/>
            <person name="Mars K."/>
            <person name="Eisen J.A."/>
            <person name="Chaturvedi V."/>
        </authorList>
    </citation>
    <scope>NUCLEOTIDE SEQUENCE [LARGE SCALE GENOMIC DNA]</scope>
    <source>
        <strain evidence="1 2">15S00501</strain>
    </source>
</reference>
<name>A0A1U9JXP1_9BURK</name>
<protein>
    <submittedName>
        <fullName evidence="1">Uncharacterized protein</fullName>
    </submittedName>
</protein>
<evidence type="ECO:0000313" key="2">
    <source>
        <dbReference type="Proteomes" id="UP000189369"/>
    </source>
</evidence>
<proteinExistence type="predicted"/>
<gene>
    <name evidence="1" type="ORF">PAEH1_01285</name>
</gene>